<dbReference type="PANTHER" id="PTHR15032:SF4">
    <property type="entry name" value="N-ACYL-PHOSPHATIDYLETHANOLAMINE-HYDROLYZING PHOSPHOLIPASE D"/>
    <property type="match status" value="1"/>
</dbReference>
<evidence type="ECO:0000313" key="3">
    <source>
        <dbReference type="EMBL" id="KAL0482449.1"/>
    </source>
</evidence>
<dbReference type="Proteomes" id="UP001431209">
    <property type="component" value="Unassembled WGS sequence"/>
</dbReference>
<reference evidence="3 4" key="1">
    <citation type="submission" date="2024-03" db="EMBL/GenBank/DDBJ databases">
        <title>The Acrasis kona genome and developmental transcriptomes reveal deep origins of eukaryotic multicellular pathways.</title>
        <authorList>
            <person name="Sheikh S."/>
            <person name="Fu C.-J."/>
            <person name="Brown M.W."/>
            <person name="Baldauf S.L."/>
        </authorList>
    </citation>
    <scope>NUCLEOTIDE SEQUENCE [LARGE SCALE GENOMIC DNA]</scope>
    <source>
        <strain evidence="3 4">ATCC MYA-3509</strain>
    </source>
</reference>
<feature type="domain" description="Metallo-beta-lactamase" evidence="1">
    <location>
        <begin position="127"/>
        <end position="361"/>
    </location>
</feature>
<proteinExistence type="predicted"/>
<comment type="caution">
    <text evidence="3">The sequence shown here is derived from an EMBL/GenBank/DDBJ whole genome shotgun (WGS) entry which is preliminary data.</text>
</comment>
<dbReference type="InterPro" id="IPR036866">
    <property type="entry name" value="RibonucZ/Hydroxyglut_hydro"/>
</dbReference>
<dbReference type="AlphaFoldDB" id="A0AAW2YZK9"/>
<sequence>MGNNSSQPTVEQMVVNEATHMMPPDQIVQDHPDATVIAHPINTVYPKHFNFEDNTFKNPDVTIAQPPMTDQIRIYSEIMMARQFVPNEHQLRTMKPNWEAIHSPNHNNIQYTWLGHSSFFVQVGGFNVLTDPVFRQRCSFFQHLIGPKRLRPVPMTVDELPPIDVVVISHNHTDHLDLQAVKDLVRVNKQNMKLYVPLRMKAWLHKNVEELSNEQCIEMDWWQSIQHTFRPNVVPHPHSVGEQTASGVLDITFLPSQHWSVRNLFDTNYQLWGGFGFTYTPNNTTFPKRVFYFAGDTGYNNYLFKEIRTRFSDPNGGIDVAFLPIGAYGPRWFSASQHTDPVEAVQVAQDINARHSCGCHFGTFVVSTEPVLEPIEKLHQVLQLMKLDYQQYQPWNEHGDNFFVTVCHGETYLCKHKTIADNANVLEGANKDQNTAVILQTEREKLI</sequence>
<protein>
    <submittedName>
        <fullName evidence="2">N-acyl phosphatidylethanolamine phospholipase D</fullName>
    </submittedName>
</protein>
<dbReference type="Gene3D" id="3.60.15.10">
    <property type="entry name" value="Ribonuclease Z/Hydroxyacylglutathione hydrolase-like"/>
    <property type="match status" value="1"/>
</dbReference>
<evidence type="ECO:0000313" key="2">
    <source>
        <dbReference type="EMBL" id="KAL0478149.1"/>
    </source>
</evidence>
<dbReference type="GO" id="GO:0005737">
    <property type="term" value="C:cytoplasm"/>
    <property type="evidence" value="ECO:0007669"/>
    <property type="project" value="TreeGrafter"/>
</dbReference>
<dbReference type="EMBL" id="JAOPGA020000321">
    <property type="protein sequence ID" value="KAL0478149.1"/>
    <property type="molecule type" value="Genomic_DNA"/>
</dbReference>
<organism evidence="3 4">
    <name type="scientific">Acrasis kona</name>
    <dbReference type="NCBI Taxonomy" id="1008807"/>
    <lineage>
        <taxon>Eukaryota</taxon>
        <taxon>Discoba</taxon>
        <taxon>Heterolobosea</taxon>
        <taxon>Tetramitia</taxon>
        <taxon>Eutetramitia</taxon>
        <taxon>Acrasidae</taxon>
        <taxon>Acrasis</taxon>
    </lineage>
</organism>
<dbReference type="InterPro" id="IPR001279">
    <property type="entry name" value="Metallo-B-lactamas"/>
</dbReference>
<evidence type="ECO:0000259" key="1">
    <source>
        <dbReference type="Pfam" id="PF12706"/>
    </source>
</evidence>
<dbReference type="Pfam" id="PF12706">
    <property type="entry name" value="Lactamase_B_2"/>
    <property type="match status" value="1"/>
</dbReference>
<gene>
    <name evidence="2" type="ORF">AKO1_002024</name>
    <name evidence="3" type="ORF">AKO1_013077</name>
</gene>
<accession>A0AAW2YZK9</accession>
<keyword evidence="4" id="KW-1185">Reference proteome</keyword>
<dbReference type="EMBL" id="JAOPGA020000855">
    <property type="protein sequence ID" value="KAL0482449.1"/>
    <property type="molecule type" value="Genomic_DNA"/>
</dbReference>
<dbReference type="SUPFAM" id="SSF56281">
    <property type="entry name" value="Metallo-hydrolase/oxidoreductase"/>
    <property type="match status" value="1"/>
</dbReference>
<name>A0AAW2YZK9_9EUKA</name>
<dbReference type="PANTHER" id="PTHR15032">
    <property type="entry name" value="N-ACYL-PHOSPHATIDYLETHANOLAMINE-HYDROLYZING PHOSPHOLIPASE D"/>
    <property type="match status" value="1"/>
</dbReference>
<evidence type="ECO:0000313" key="4">
    <source>
        <dbReference type="Proteomes" id="UP001431209"/>
    </source>
</evidence>